<accession>A0A0J9RI43</accession>
<protein>
    <recommendedName>
        <fullName evidence="3">Seminal fluid protein</fullName>
    </recommendedName>
</protein>
<name>A0A0J9RI43_DROSI</name>
<dbReference type="OrthoDB" id="7849602at2759"/>
<gene>
    <name evidence="2" type="primary">Dsim\GD28969</name>
    <name evidence="2" type="ORF">Dsimw501_GD28969</name>
</gene>
<dbReference type="EMBL" id="CM002911">
    <property type="protein sequence ID" value="KMY95159.1"/>
    <property type="molecule type" value="Genomic_DNA"/>
</dbReference>
<dbReference type="Proteomes" id="UP000035880">
    <property type="component" value="Chromosome 2R"/>
</dbReference>
<reference evidence="2" key="2">
    <citation type="submission" date="2014-06" db="EMBL/GenBank/DDBJ databases">
        <authorList>
            <person name="Hu T."/>
            <person name="Eisen M.B."/>
            <person name="Thornton K.R."/>
            <person name="Andolfatto P."/>
        </authorList>
    </citation>
    <scope>NUCLEOTIDE SEQUENCE</scope>
    <source>
        <strain evidence="2">W501</strain>
    </source>
</reference>
<dbReference type="KEGG" id="dsi:Dsimw501_GD28969"/>
<sequence>MNHLFVLTFILLFAAALGSEGELTEMCQPQLNRRDLFDIAVLAAIKVLIRQVESFNEDRPISSNLMVHITTIVSKYILTGKSVKFILRLLYVGCRLNKPLAEENKTQAAVRTAFLCLWELGKEKCYTYKEKEEGDISVEWR</sequence>
<evidence type="ECO:0000256" key="1">
    <source>
        <dbReference type="SAM" id="SignalP"/>
    </source>
</evidence>
<dbReference type="AlphaFoldDB" id="A0A0J9RI43"/>
<feature type="signal peptide" evidence="1">
    <location>
        <begin position="1"/>
        <end position="18"/>
    </location>
</feature>
<evidence type="ECO:0000313" key="2">
    <source>
        <dbReference type="EMBL" id="KMY95159.1"/>
    </source>
</evidence>
<evidence type="ECO:0008006" key="3">
    <source>
        <dbReference type="Google" id="ProtNLM"/>
    </source>
</evidence>
<feature type="chain" id="PRO_5005321553" description="Seminal fluid protein" evidence="1">
    <location>
        <begin position="19"/>
        <end position="141"/>
    </location>
</feature>
<organism evidence="2">
    <name type="scientific">Drosophila simulans</name>
    <name type="common">Fruit fly</name>
    <dbReference type="NCBI Taxonomy" id="7240"/>
    <lineage>
        <taxon>Eukaryota</taxon>
        <taxon>Metazoa</taxon>
        <taxon>Ecdysozoa</taxon>
        <taxon>Arthropoda</taxon>
        <taxon>Hexapoda</taxon>
        <taxon>Insecta</taxon>
        <taxon>Pterygota</taxon>
        <taxon>Neoptera</taxon>
        <taxon>Endopterygota</taxon>
        <taxon>Diptera</taxon>
        <taxon>Brachycera</taxon>
        <taxon>Muscomorpha</taxon>
        <taxon>Ephydroidea</taxon>
        <taxon>Drosophilidae</taxon>
        <taxon>Drosophila</taxon>
        <taxon>Sophophora</taxon>
    </lineage>
</organism>
<proteinExistence type="predicted"/>
<reference evidence="2" key="3">
    <citation type="submission" date="2015-04" db="EMBL/GenBank/DDBJ databases">
        <authorList>
            <consortium name="FlyBase"/>
        </authorList>
    </citation>
    <scope>NUCLEOTIDE SEQUENCE</scope>
    <source>
        <strain evidence="2">W501</strain>
    </source>
</reference>
<keyword evidence="1" id="KW-0732">Signal</keyword>
<dbReference type="Bgee" id="FBgn0270259">
    <property type="expression patterns" value="Expressed in male reproductive system and 2 other cell types or tissues"/>
</dbReference>
<reference evidence="2" key="1">
    <citation type="journal article" date="2013" name="Genome Res.">
        <title>A second-generation assembly of the Drosophila simulans genome provides new insights into patterns of lineage-specific divergence.</title>
        <authorList>
            <person name="Hu T.T."/>
            <person name="Eisen M.B."/>
            <person name="Thornton K.R."/>
            <person name="Andolfatto P."/>
        </authorList>
    </citation>
    <scope>NUCLEOTIDE SEQUENCE [LARGE SCALE GENOMIC DNA]</scope>
    <source>
        <strain evidence="2">W501</strain>
    </source>
</reference>